<keyword evidence="4" id="KW-0762">Sugar transport</keyword>
<keyword evidence="5" id="KW-0808">Transferase</keyword>
<evidence type="ECO:0000259" key="8">
    <source>
        <dbReference type="PROSITE" id="PS51101"/>
    </source>
</evidence>
<dbReference type="PROSITE" id="PS51101">
    <property type="entry name" value="PTS_EIIB_TYPE_4"/>
    <property type="match status" value="1"/>
</dbReference>
<evidence type="ECO:0000256" key="1">
    <source>
        <dbReference type="ARBA" id="ARBA00004496"/>
    </source>
</evidence>
<dbReference type="GO" id="GO:0016301">
    <property type="term" value="F:kinase activity"/>
    <property type="evidence" value="ECO:0007669"/>
    <property type="project" value="UniProtKB-KW"/>
</dbReference>
<gene>
    <name evidence="9" type="ORF">DEA61_10000</name>
</gene>
<proteinExistence type="predicted"/>
<sequence>MWKIVFARIDDRLIHGQVMTRWMKGFPEASIVIIDDELAVDEFMKNIYTMAAPPGVKVKVFGVDAALKEWSQKTSVEEKVFLLFKNIDTCKRVMDGGLPITTLNIGGVAKTPQRKGISQSVSLSEDEVKTLLELKTKYNVDVYLQMIPDSEKIHLTTVVEKYFPELK</sequence>
<organism evidence="9 10">
    <name type="scientific">Caldanaerobacter subterraneus</name>
    <dbReference type="NCBI Taxonomy" id="911092"/>
    <lineage>
        <taxon>Bacteria</taxon>
        <taxon>Bacillati</taxon>
        <taxon>Bacillota</taxon>
        <taxon>Clostridia</taxon>
        <taxon>Thermoanaerobacterales</taxon>
        <taxon>Thermoanaerobacteraceae</taxon>
        <taxon>Caldanaerobacter</taxon>
    </lineage>
</organism>
<dbReference type="RefSeq" id="WP_011024693.1">
    <property type="nucleotide sequence ID" value="NZ_DOLB01000147.1"/>
</dbReference>
<keyword evidence="6" id="KW-0598">Phosphotransferase system</keyword>
<reference evidence="9 10" key="1">
    <citation type="journal article" date="2018" name="Nat. Biotechnol.">
        <title>A standardized bacterial taxonomy based on genome phylogeny substantially revises the tree of life.</title>
        <authorList>
            <person name="Parks D.H."/>
            <person name="Chuvochina M."/>
            <person name="Waite D.W."/>
            <person name="Rinke C."/>
            <person name="Skarshewski A."/>
            <person name="Chaumeil P.A."/>
            <person name="Hugenholtz P."/>
        </authorList>
    </citation>
    <scope>NUCLEOTIDE SEQUENCE [LARGE SCALE GENOMIC DNA]</scope>
    <source>
        <strain evidence="9">UBA12544</strain>
    </source>
</reference>
<keyword evidence="2" id="KW-0813">Transport</keyword>
<dbReference type="GO" id="GO:0008982">
    <property type="term" value="F:protein-N(PI)-phosphohistidine-sugar phosphotransferase activity"/>
    <property type="evidence" value="ECO:0007669"/>
    <property type="project" value="InterPro"/>
</dbReference>
<dbReference type="SUPFAM" id="SSF52728">
    <property type="entry name" value="PTS IIb component"/>
    <property type="match status" value="1"/>
</dbReference>
<dbReference type="Pfam" id="PF03830">
    <property type="entry name" value="PTSIIB_sorb"/>
    <property type="match status" value="1"/>
</dbReference>
<dbReference type="InterPro" id="IPR036667">
    <property type="entry name" value="PTS_IIB_sorbose-sp_sf"/>
</dbReference>
<keyword evidence="3" id="KW-0963">Cytoplasm</keyword>
<evidence type="ECO:0000313" key="10">
    <source>
        <dbReference type="Proteomes" id="UP000264445"/>
    </source>
</evidence>
<dbReference type="InterPro" id="IPR004720">
    <property type="entry name" value="PTS_IIB_sorbose-sp"/>
</dbReference>
<evidence type="ECO:0000256" key="6">
    <source>
        <dbReference type="ARBA" id="ARBA00022683"/>
    </source>
</evidence>
<dbReference type="Proteomes" id="UP000264445">
    <property type="component" value="Unassembled WGS sequence"/>
</dbReference>
<dbReference type="OMA" id="QIIETWL"/>
<protein>
    <submittedName>
        <fullName evidence="9">PTS mannose/fructose/sorbose transporter subunit IIB</fullName>
    </submittedName>
</protein>
<comment type="subcellular location">
    <subcellularLocation>
        <location evidence="1">Cytoplasm</location>
    </subcellularLocation>
</comment>
<dbReference type="GO" id="GO:0005737">
    <property type="term" value="C:cytoplasm"/>
    <property type="evidence" value="ECO:0007669"/>
    <property type="project" value="UniProtKB-SubCell"/>
</dbReference>
<evidence type="ECO:0000256" key="2">
    <source>
        <dbReference type="ARBA" id="ARBA00022448"/>
    </source>
</evidence>
<keyword evidence="7" id="KW-0418">Kinase</keyword>
<evidence type="ECO:0000313" key="9">
    <source>
        <dbReference type="EMBL" id="HBT50096.1"/>
    </source>
</evidence>
<evidence type="ECO:0000256" key="3">
    <source>
        <dbReference type="ARBA" id="ARBA00022490"/>
    </source>
</evidence>
<feature type="domain" description="PTS EIIB type-4" evidence="8">
    <location>
        <begin position="1"/>
        <end position="166"/>
    </location>
</feature>
<evidence type="ECO:0000256" key="5">
    <source>
        <dbReference type="ARBA" id="ARBA00022679"/>
    </source>
</evidence>
<accession>A0A357VPH8</accession>
<dbReference type="AlphaFoldDB" id="A0A357VPH8"/>
<evidence type="ECO:0000256" key="7">
    <source>
        <dbReference type="ARBA" id="ARBA00022777"/>
    </source>
</evidence>
<name>A0A357VPH8_9THEO</name>
<dbReference type="Gene3D" id="3.40.35.10">
    <property type="entry name" value="Phosphotransferase system, sorbose subfamily IIB component"/>
    <property type="match status" value="1"/>
</dbReference>
<dbReference type="EMBL" id="DOLB01000147">
    <property type="protein sequence ID" value="HBT50096.1"/>
    <property type="molecule type" value="Genomic_DNA"/>
</dbReference>
<dbReference type="SMR" id="A0A357VPH8"/>
<dbReference type="GO" id="GO:0009401">
    <property type="term" value="P:phosphoenolpyruvate-dependent sugar phosphotransferase system"/>
    <property type="evidence" value="ECO:0007669"/>
    <property type="project" value="UniProtKB-KW"/>
</dbReference>
<evidence type="ECO:0000256" key="4">
    <source>
        <dbReference type="ARBA" id="ARBA00022597"/>
    </source>
</evidence>
<comment type="caution">
    <text evidence="9">The sequence shown here is derived from an EMBL/GenBank/DDBJ whole genome shotgun (WGS) entry which is preliminary data.</text>
</comment>